<reference evidence="3 4" key="1">
    <citation type="submission" date="2013-04" db="EMBL/GenBank/DDBJ databases">
        <title>The Genome Sequence of Parabacteroides goldsteinii DSM 19448.</title>
        <authorList>
            <consortium name="The Broad Institute Genomics Platform"/>
            <person name="Earl A."/>
            <person name="Ward D."/>
            <person name="Feldgarden M."/>
            <person name="Gevers D."/>
            <person name="Martens E."/>
            <person name="Sakamoto M."/>
            <person name="Benno Y."/>
            <person name="Song Y."/>
            <person name="Liu C."/>
            <person name="Lee J."/>
            <person name="Bolanos M."/>
            <person name="Vaisanen M.L."/>
            <person name="Finegold S.M."/>
            <person name="Walker B."/>
            <person name="Young S."/>
            <person name="Zeng Q."/>
            <person name="Gargeya S."/>
            <person name="Fitzgerald M."/>
            <person name="Haas B."/>
            <person name="Abouelleil A."/>
            <person name="Allen A.W."/>
            <person name="Alvarado L."/>
            <person name="Arachchi H.M."/>
            <person name="Berlin A.M."/>
            <person name="Chapman S.B."/>
            <person name="Gainer-Dewar J."/>
            <person name="Goldberg J."/>
            <person name="Griggs A."/>
            <person name="Gujja S."/>
            <person name="Hansen M."/>
            <person name="Howarth C."/>
            <person name="Imamovic A."/>
            <person name="Ireland A."/>
            <person name="Larimer J."/>
            <person name="McCowan C."/>
            <person name="Murphy C."/>
            <person name="Pearson M."/>
            <person name="Poon T.W."/>
            <person name="Priest M."/>
            <person name="Roberts A."/>
            <person name="Saif S."/>
            <person name="Shea T."/>
            <person name="Sisk P."/>
            <person name="Sykes S."/>
            <person name="Wortman J."/>
            <person name="Nusbaum C."/>
            <person name="Birren B."/>
        </authorList>
    </citation>
    <scope>NUCLEOTIDE SEQUENCE [LARGE SCALE GENOMIC DNA]</scope>
    <source>
        <strain evidence="3 4">DSM 19448</strain>
    </source>
</reference>
<dbReference type="RefSeq" id="WP_009860607.1">
    <property type="nucleotide sequence ID" value="NZ_KQ033912.1"/>
</dbReference>
<dbReference type="HOGENOM" id="CLU_066221_2_0_10"/>
<dbReference type="Gene3D" id="1.10.3680.10">
    <property type="entry name" value="TerB-like"/>
    <property type="match status" value="1"/>
</dbReference>
<dbReference type="Proteomes" id="UP000033047">
    <property type="component" value="Unassembled WGS sequence"/>
</dbReference>
<dbReference type="SMART" id="SM00271">
    <property type="entry name" value="DnaJ"/>
    <property type="match status" value="1"/>
</dbReference>
<dbReference type="Pfam" id="PF05099">
    <property type="entry name" value="TerB"/>
    <property type="match status" value="1"/>
</dbReference>
<dbReference type="InterPro" id="IPR029024">
    <property type="entry name" value="TerB-like"/>
</dbReference>
<keyword evidence="1" id="KW-1133">Transmembrane helix</keyword>
<keyword evidence="1" id="KW-0472">Membrane</keyword>
<feature type="transmembrane region" description="Helical" evidence="1">
    <location>
        <begin position="6"/>
        <end position="31"/>
    </location>
</feature>
<dbReference type="PATRIC" id="fig|927665.4.peg.1625"/>
<organism evidence="3 4">
    <name type="scientific">Parabacteroides goldsteinii DSM 19448 = WAL 12034</name>
    <dbReference type="NCBI Taxonomy" id="927665"/>
    <lineage>
        <taxon>Bacteria</taxon>
        <taxon>Pseudomonadati</taxon>
        <taxon>Bacteroidota</taxon>
        <taxon>Bacteroidia</taxon>
        <taxon>Bacteroidales</taxon>
        <taxon>Tannerellaceae</taxon>
        <taxon>Parabacteroides</taxon>
    </lineage>
</organism>
<protein>
    <recommendedName>
        <fullName evidence="2">J domain-containing protein</fullName>
    </recommendedName>
</protein>
<feature type="domain" description="J" evidence="2">
    <location>
        <begin position="200"/>
        <end position="262"/>
    </location>
</feature>
<gene>
    <name evidence="3" type="ORF">HMPREF1535_01590</name>
</gene>
<comment type="caution">
    <text evidence="3">The sequence shown here is derived from an EMBL/GenBank/DDBJ whole genome shotgun (WGS) entry which is preliminary data.</text>
</comment>
<dbReference type="Gene3D" id="1.10.287.110">
    <property type="entry name" value="DnaJ domain"/>
    <property type="match status" value="1"/>
</dbReference>
<dbReference type="SUPFAM" id="SSF46565">
    <property type="entry name" value="Chaperone J-domain"/>
    <property type="match status" value="1"/>
</dbReference>
<dbReference type="InterPro" id="IPR050817">
    <property type="entry name" value="DjlA_DnaK_co-chaperone"/>
</dbReference>
<dbReference type="STRING" id="927665.HMPREF1535_01590"/>
<dbReference type="Pfam" id="PF00226">
    <property type="entry name" value="DnaJ"/>
    <property type="match status" value="1"/>
</dbReference>
<evidence type="ECO:0000313" key="3">
    <source>
        <dbReference type="EMBL" id="KKB56938.1"/>
    </source>
</evidence>
<dbReference type="SUPFAM" id="SSF158682">
    <property type="entry name" value="TerB-like"/>
    <property type="match status" value="1"/>
</dbReference>
<evidence type="ECO:0000256" key="1">
    <source>
        <dbReference type="SAM" id="Phobius"/>
    </source>
</evidence>
<dbReference type="PROSITE" id="PS50076">
    <property type="entry name" value="DNAJ_2"/>
    <property type="match status" value="1"/>
</dbReference>
<dbReference type="AlphaFoldDB" id="A0A0F5JGT0"/>
<proteinExistence type="predicted"/>
<dbReference type="InterPro" id="IPR001623">
    <property type="entry name" value="DnaJ_domain"/>
</dbReference>
<evidence type="ECO:0000259" key="2">
    <source>
        <dbReference type="PROSITE" id="PS50076"/>
    </source>
</evidence>
<evidence type="ECO:0000313" key="4">
    <source>
        <dbReference type="Proteomes" id="UP000033047"/>
    </source>
</evidence>
<name>A0A0F5JGT0_9BACT</name>
<sequence length="264" mass="29657">MGIGKWIGGIIGFMALGPLGALAGIVFGSLFDEGINQAGQAYGGRSYESEPSPEDRYTGQRNSFLFSMLVMASYIIKADGRIMHSEMEFVRQFLRRNFGEMAVSQGEQILLNLFEQQKRMDRENPMAFKNTIRECGTQIAYNLSYEERLQLMAFLAQIAKSDGHVCAEEIEALKEVALSMGLSDREVESMLNLETNTLEEAYKVLEITPEATNEEVRAAYRRLALKHHPDKVAALGEDIHKAANEKFQRINDAKAKIYKARGMN</sequence>
<accession>A0A0F5JGT0</accession>
<dbReference type="PRINTS" id="PR00625">
    <property type="entry name" value="JDOMAIN"/>
</dbReference>
<dbReference type="EMBL" id="AQHV01000010">
    <property type="protein sequence ID" value="KKB56938.1"/>
    <property type="molecule type" value="Genomic_DNA"/>
</dbReference>
<dbReference type="InterPro" id="IPR036869">
    <property type="entry name" value="J_dom_sf"/>
</dbReference>
<keyword evidence="1" id="KW-0812">Transmembrane</keyword>
<dbReference type="CDD" id="cd06257">
    <property type="entry name" value="DnaJ"/>
    <property type="match status" value="1"/>
</dbReference>
<dbReference type="PANTHER" id="PTHR24074">
    <property type="entry name" value="CO-CHAPERONE PROTEIN DJLA"/>
    <property type="match status" value="1"/>
</dbReference>
<dbReference type="InterPro" id="IPR007791">
    <property type="entry name" value="DjlA_N"/>
</dbReference>